<feature type="transmembrane region" description="Helical" evidence="5">
    <location>
        <begin position="16"/>
        <end position="36"/>
    </location>
</feature>
<dbReference type="CDD" id="cd16917">
    <property type="entry name" value="HATPase_UhpB-NarQ-NarX-like"/>
    <property type="match status" value="1"/>
</dbReference>
<dbReference type="InterPro" id="IPR050482">
    <property type="entry name" value="Sensor_HK_TwoCompSys"/>
</dbReference>
<accession>A0A3B0YGI3</accession>
<keyword evidence="5" id="KW-1133">Transmembrane helix</keyword>
<dbReference type="GO" id="GO:0004673">
    <property type="term" value="F:protein histidine kinase activity"/>
    <property type="evidence" value="ECO:0007669"/>
    <property type="project" value="UniProtKB-EC"/>
</dbReference>
<reference evidence="6" key="1">
    <citation type="submission" date="2018-06" db="EMBL/GenBank/DDBJ databases">
        <authorList>
            <person name="Zhirakovskaya E."/>
        </authorList>
    </citation>
    <scope>NUCLEOTIDE SEQUENCE</scope>
</reference>
<evidence type="ECO:0000256" key="2">
    <source>
        <dbReference type="ARBA" id="ARBA00012438"/>
    </source>
</evidence>
<dbReference type="PANTHER" id="PTHR24421:SF10">
    <property type="entry name" value="NITRATE_NITRITE SENSOR PROTEIN NARQ"/>
    <property type="match status" value="1"/>
</dbReference>
<evidence type="ECO:0000256" key="1">
    <source>
        <dbReference type="ARBA" id="ARBA00000085"/>
    </source>
</evidence>
<evidence type="ECO:0000256" key="3">
    <source>
        <dbReference type="ARBA" id="ARBA00022679"/>
    </source>
</evidence>
<dbReference type="PANTHER" id="PTHR24421">
    <property type="entry name" value="NITRATE/NITRITE SENSOR PROTEIN NARX-RELATED"/>
    <property type="match status" value="1"/>
</dbReference>
<evidence type="ECO:0000313" key="6">
    <source>
        <dbReference type="EMBL" id="VAW79995.1"/>
    </source>
</evidence>
<organism evidence="6">
    <name type="scientific">hydrothermal vent metagenome</name>
    <dbReference type="NCBI Taxonomy" id="652676"/>
    <lineage>
        <taxon>unclassified sequences</taxon>
        <taxon>metagenomes</taxon>
        <taxon>ecological metagenomes</taxon>
    </lineage>
</organism>
<evidence type="ECO:0000256" key="4">
    <source>
        <dbReference type="ARBA" id="ARBA00022777"/>
    </source>
</evidence>
<sequence>MSIFNKQENVTYNKQILIPPITITIMFLLVYLFAYVELSDIRKQNIKIRNWATLSNSLERSTVITKNMQLIVQQLSNNGDPDALYFRYLDNSNRLLALFEQIKYHPHTNSYSAAKLSQLENLVAYRNKLNLKKLNTAFSQLIPFLNTSYRNAHAKKRYAYIRYYDNVNQTTIRTIKYAGIGLIIAILVCIALLYWSSSKSGSPLNKIAELNRQISNLLGIATVDHKNDLLTNLQHTLQQTLSTLTLNTSPRVLIESTEKERSRIARDMHDQTLSDLTNLSREIDKIDFSATEATNSDASVTTNTGDDAQNPSALKTSLLDQITLIKVGIRKIIDDLHPQELDLIGLGAAIKSHLEKYCSNDNLPDWKTHIDPEACSALDKSEQLHLYRISLEVINNILKHARCDRYEISLVRSANTITLLAEDNGIGFNTQQTQTHQGHGINNIKERAILIKGHAKWDTSRFSSGCRFELIINTVKIRK</sequence>
<dbReference type="Gene3D" id="3.30.565.10">
    <property type="entry name" value="Histidine kinase-like ATPase, C-terminal domain"/>
    <property type="match status" value="1"/>
</dbReference>
<keyword evidence="5" id="KW-0812">Transmembrane</keyword>
<feature type="transmembrane region" description="Helical" evidence="5">
    <location>
        <begin position="177"/>
        <end position="195"/>
    </location>
</feature>
<comment type="catalytic activity">
    <reaction evidence="1">
        <text>ATP + protein L-histidine = ADP + protein N-phospho-L-histidine.</text>
        <dbReference type="EC" id="2.7.13.3"/>
    </reaction>
</comment>
<gene>
    <name evidence="6" type="ORF">MNBD_GAMMA12-2706</name>
</gene>
<protein>
    <recommendedName>
        <fullName evidence="2">histidine kinase</fullName>
        <ecNumber evidence="2">2.7.13.3</ecNumber>
    </recommendedName>
</protein>
<dbReference type="SUPFAM" id="SSF55874">
    <property type="entry name" value="ATPase domain of HSP90 chaperone/DNA topoisomerase II/histidine kinase"/>
    <property type="match status" value="1"/>
</dbReference>
<dbReference type="InterPro" id="IPR036890">
    <property type="entry name" value="HATPase_C_sf"/>
</dbReference>
<dbReference type="EC" id="2.7.13.3" evidence="2"/>
<dbReference type="EMBL" id="UOFL01000185">
    <property type="protein sequence ID" value="VAW79995.1"/>
    <property type="molecule type" value="Genomic_DNA"/>
</dbReference>
<dbReference type="AlphaFoldDB" id="A0A3B0YGI3"/>
<dbReference type="GO" id="GO:0000160">
    <property type="term" value="P:phosphorelay signal transduction system"/>
    <property type="evidence" value="ECO:0007669"/>
    <property type="project" value="UniProtKB-KW"/>
</dbReference>
<evidence type="ECO:0000256" key="5">
    <source>
        <dbReference type="SAM" id="Phobius"/>
    </source>
</evidence>
<keyword evidence="5" id="KW-0472">Membrane</keyword>
<proteinExistence type="predicted"/>
<keyword evidence="3" id="KW-0808">Transferase</keyword>
<keyword evidence="4" id="KW-0418">Kinase</keyword>
<name>A0A3B0YGI3_9ZZZZ</name>